<reference evidence="2" key="2">
    <citation type="journal article" date="2021" name="Sci. Rep.">
        <title>The distribution of antibiotic resistance genes in chicken gut microbiota commensals.</title>
        <authorList>
            <person name="Juricova H."/>
            <person name="Matiasovicova J."/>
            <person name="Kubasova T."/>
            <person name="Cejkova D."/>
            <person name="Rychlik I."/>
        </authorList>
    </citation>
    <scope>NUCLEOTIDE SEQUENCE</scope>
    <source>
        <strain evidence="2">An582</strain>
    </source>
</reference>
<keyword evidence="1" id="KW-0812">Transmembrane</keyword>
<name>A0A939BGT2_9CLOT</name>
<feature type="transmembrane region" description="Helical" evidence="1">
    <location>
        <begin position="305"/>
        <end position="326"/>
    </location>
</feature>
<comment type="caution">
    <text evidence="2">The sequence shown here is derived from an EMBL/GenBank/DDBJ whole genome shotgun (WGS) entry which is preliminary data.</text>
</comment>
<keyword evidence="1" id="KW-0472">Membrane</keyword>
<dbReference type="Proteomes" id="UP000705508">
    <property type="component" value="Unassembled WGS sequence"/>
</dbReference>
<organism evidence="2 3">
    <name type="scientific">Mordavella massiliensis</name>
    <dbReference type="NCBI Taxonomy" id="1871024"/>
    <lineage>
        <taxon>Bacteria</taxon>
        <taxon>Bacillati</taxon>
        <taxon>Bacillota</taxon>
        <taxon>Clostridia</taxon>
        <taxon>Eubacteriales</taxon>
        <taxon>Clostridiaceae</taxon>
        <taxon>Mordavella</taxon>
    </lineage>
</organism>
<evidence type="ECO:0000313" key="2">
    <source>
        <dbReference type="EMBL" id="MBM6948385.1"/>
    </source>
</evidence>
<accession>A0A939BGT2</accession>
<protein>
    <submittedName>
        <fullName evidence="2">ABC transporter permease</fullName>
    </submittedName>
</protein>
<dbReference type="EMBL" id="JACJKS010000007">
    <property type="protein sequence ID" value="MBM6948385.1"/>
    <property type="molecule type" value="Genomic_DNA"/>
</dbReference>
<reference evidence="2" key="1">
    <citation type="submission" date="2020-08" db="EMBL/GenBank/DDBJ databases">
        <authorList>
            <person name="Cejkova D."/>
            <person name="Kubasova T."/>
            <person name="Jahodarova E."/>
            <person name="Rychlik I."/>
        </authorList>
    </citation>
    <scope>NUCLEOTIDE SEQUENCE</scope>
    <source>
        <strain evidence="2">An582</strain>
    </source>
</reference>
<proteinExistence type="predicted"/>
<feature type="transmembrane region" description="Helical" evidence="1">
    <location>
        <begin position="205"/>
        <end position="225"/>
    </location>
</feature>
<dbReference type="RefSeq" id="WP_204906394.1">
    <property type="nucleotide sequence ID" value="NZ_JACJKS010000007.1"/>
</dbReference>
<evidence type="ECO:0000313" key="3">
    <source>
        <dbReference type="Proteomes" id="UP000705508"/>
    </source>
</evidence>
<evidence type="ECO:0000256" key="1">
    <source>
        <dbReference type="SAM" id="Phobius"/>
    </source>
</evidence>
<sequence>MRVFTAEIKRLLKTRSVLILMLAALLLAPVLAYFPVSFETWTYRGESDQEVTVKGREALDREAENQGQFQGEITEEKLLAALQRWKDFAAGYEGGLPDGIYDERVTASDYCENVSNVSGILNRMCEAWADPDTGIAPGRDDLTEEQVTGFYDQCRQHIKDLIYLEGGGESARTDSAVRQALALYSRAEMPFTYEPGLTANAIEYVGIYVFLLVLICTFILVPVFASDCQTRADQILRCARDGRGRLAVSRILAGLLLAGVLYVVCMALFLLLLNASFGFRGLDTSLQLLVSVSVFLPLTVGQMELLIGAAGFLSLLATAAFTLFLSGRMKTVASASIAAFAFLILPMVVYMILGGNIGSWVRCLLPSGGVGLMNSFTYAAMDTGFAYLGNAAIWLPYLMLGAAAAECILLAVLAGVSWCRREG</sequence>
<dbReference type="AlphaFoldDB" id="A0A939BGT2"/>
<feature type="transmembrane region" description="Helical" evidence="1">
    <location>
        <begin position="332"/>
        <end position="353"/>
    </location>
</feature>
<keyword evidence="1" id="KW-1133">Transmembrane helix</keyword>
<feature type="transmembrane region" description="Helical" evidence="1">
    <location>
        <begin position="246"/>
        <end position="271"/>
    </location>
</feature>
<feature type="transmembrane region" description="Helical" evidence="1">
    <location>
        <begin position="393"/>
        <end position="419"/>
    </location>
</feature>
<gene>
    <name evidence="2" type="ORF">H6A20_06895</name>
</gene>